<evidence type="ECO:0000313" key="8">
    <source>
        <dbReference type="EMBL" id="WJW68076.1"/>
    </source>
</evidence>
<dbReference type="PROSITE" id="PS00444">
    <property type="entry name" value="POLYPRENYL_SYNTHASE_2"/>
    <property type="match status" value="1"/>
</dbReference>
<keyword evidence="10" id="KW-1185">Reference proteome</keyword>
<gene>
    <name evidence="7" type="ORF">HXX08_19955</name>
    <name evidence="8" type="ORF">OZ401_003674</name>
</gene>
<dbReference type="PANTHER" id="PTHR12001">
    <property type="entry name" value="GERANYLGERANYL PYROPHOSPHATE SYNTHASE"/>
    <property type="match status" value="1"/>
</dbReference>
<dbReference type="GO" id="GO:0008299">
    <property type="term" value="P:isoprenoid biosynthetic process"/>
    <property type="evidence" value="ECO:0007669"/>
    <property type="project" value="InterPro"/>
</dbReference>
<protein>
    <submittedName>
        <fullName evidence="7">Polyprenyl synthetase family protein</fullName>
    </submittedName>
</protein>
<evidence type="ECO:0000313" key="9">
    <source>
        <dbReference type="Proteomes" id="UP000521676"/>
    </source>
</evidence>
<proteinExistence type="inferred from homology"/>
<evidence type="ECO:0000256" key="4">
    <source>
        <dbReference type="ARBA" id="ARBA00022723"/>
    </source>
</evidence>
<dbReference type="GO" id="GO:0004659">
    <property type="term" value="F:prenyltransferase activity"/>
    <property type="evidence" value="ECO:0007669"/>
    <property type="project" value="InterPro"/>
</dbReference>
<dbReference type="EMBL" id="CP128400">
    <property type="protein sequence ID" value="WJW68076.1"/>
    <property type="molecule type" value="Genomic_DNA"/>
</dbReference>
<accession>A0A8T7M7L4</accession>
<dbReference type="InterPro" id="IPR008949">
    <property type="entry name" value="Isoprenoid_synthase_dom_sf"/>
</dbReference>
<dbReference type="SFLD" id="SFLDS00005">
    <property type="entry name" value="Isoprenoid_Synthase_Type_I"/>
    <property type="match status" value="1"/>
</dbReference>
<keyword evidence="3 6" id="KW-0808">Transferase</keyword>
<dbReference type="InterPro" id="IPR000092">
    <property type="entry name" value="Polyprenyl_synt"/>
</dbReference>
<evidence type="ECO:0000313" key="10">
    <source>
        <dbReference type="Proteomes" id="UP001431572"/>
    </source>
</evidence>
<dbReference type="SUPFAM" id="SSF48576">
    <property type="entry name" value="Terpenoid synthases"/>
    <property type="match status" value="1"/>
</dbReference>
<evidence type="ECO:0000256" key="6">
    <source>
        <dbReference type="RuleBase" id="RU004466"/>
    </source>
</evidence>
<evidence type="ECO:0000256" key="2">
    <source>
        <dbReference type="ARBA" id="ARBA00006706"/>
    </source>
</evidence>
<evidence type="ECO:0000256" key="5">
    <source>
        <dbReference type="ARBA" id="ARBA00022842"/>
    </source>
</evidence>
<keyword evidence="4" id="KW-0479">Metal-binding</keyword>
<dbReference type="GO" id="GO:0046872">
    <property type="term" value="F:metal ion binding"/>
    <property type="evidence" value="ECO:0007669"/>
    <property type="project" value="UniProtKB-KW"/>
</dbReference>
<dbReference type="InterPro" id="IPR033749">
    <property type="entry name" value="Polyprenyl_synt_CS"/>
</dbReference>
<dbReference type="Proteomes" id="UP000521676">
    <property type="component" value="Unassembled WGS sequence"/>
</dbReference>
<reference evidence="7 9" key="1">
    <citation type="submission" date="2020-06" db="EMBL/GenBank/DDBJ databases">
        <title>Anoxygenic phototrophic Chloroflexota member uses a Type I reaction center.</title>
        <authorList>
            <person name="Tsuji J.M."/>
            <person name="Shaw N.A."/>
            <person name="Nagashima S."/>
            <person name="Venkiteswaran J."/>
            <person name="Schiff S.L."/>
            <person name="Hanada S."/>
            <person name="Tank M."/>
            <person name="Neufeld J.D."/>
        </authorList>
    </citation>
    <scope>NUCLEOTIDE SEQUENCE [LARGE SCALE GENOMIC DNA]</scope>
    <source>
        <strain evidence="7">L227-S17</strain>
    </source>
</reference>
<dbReference type="CDD" id="cd00685">
    <property type="entry name" value="Trans_IPPS_HT"/>
    <property type="match status" value="1"/>
</dbReference>
<comment type="cofactor">
    <cofactor evidence="1">
        <name>Mg(2+)</name>
        <dbReference type="ChEBI" id="CHEBI:18420"/>
    </cofactor>
</comment>
<dbReference type="PANTHER" id="PTHR12001:SF69">
    <property type="entry name" value="ALL TRANS-POLYPRENYL-DIPHOSPHATE SYNTHASE PDSS1"/>
    <property type="match status" value="1"/>
</dbReference>
<reference evidence="8" key="2">
    <citation type="journal article" date="2024" name="Nature">
        <title>Anoxygenic phototroph of the Chloroflexota uses a type I reaction centre.</title>
        <authorList>
            <person name="Tsuji J.M."/>
            <person name="Shaw N.A."/>
            <person name="Nagashima S."/>
            <person name="Venkiteswaran J.J."/>
            <person name="Schiff S.L."/>
            <person name="Watanabe T."/>
            <person name="Fukui M."/>
            <person name="Hanada S."/>
            <person name="Tank M."/>
            <person name="Neufeld J.D."/>
        </authorList>
    </citation>
    <scope>NUCLEOTIDE SEQUENCE</scope>
    <source>
        <strain evidence="8">L227-S17</strain>
    </source>
</reference>
<dbReference type="RefSeq" id="WP_341469980.1">
    <property type="nucleotide sequence ID" value="NZ_CP128400.1"/>
</dbReference>
<name>A0A8T7M7L4_9CHLR</name>
<organism evidence="7 9">
    <name type="scientific">Candidatus Chlorohelix allophototropha</name>
    <dbReference type="NCBI Taxonomy" id="3003348"/>
    <lineage>
        <taxon>Bacteria</taxon>
        <taxon>Bacillati</taxon>
        <taxon>Chloroflexota</taxon>
        <taxon>Chloroflexia</taxon>
        <taxon>Candidatus Chloroheliales</taxon>
        <taxon>Candidatus Chloroheliaceae</taxon>
        <taxon>Candidatus Chlorohelix</taxon>
    </lineage>
</organism>
<sequence>MNSLQGLETPKLLAGIEEEIVEVSKVLTEAASINFPLLEPLLQAIINAGGKRLRPHLTLLSALVPGTPEKIDALKLRQVAAAVEMLHTATLVHDDTIDNALLRRGFATLNSQLSSGTVILVGDYLFAQSAILITRPGNPRIVQIFAECLAAICEGELTQIFSSREWKQAREDYYKRIYCKTAALFATACEMGAIMGGAEEELVSRMRRFGHMVGMAFQIVDDVIDFQPAAVTGKATGGDLKQGIVTLPTMNFFEKASKEDANFVKKVIQNKEANDQDIAQAVELIKASGAFEAAYEEARDYIQQAKELVSDQSENEAVRALLNIADYALKRNK</sequence>
<evidence type="ECO:0000313" key="7">
    <source>
        <dbReference type="EMBL" id="NWJ48137.1"/>
    </source>
</evidence>
<keyword evidence="5" id="KW-0460">Magnesium</keyword>
<comment type="similarity">
    <text evidence="2 6">Belongs to the FPP/GGPP synthase family.</text>
</comment>
<dbReference type="Proteomes" id="UP001431572">
    <property type="component" value="Chromosome 2"/>
</dbReference>
<dbReference type="EMBL" id="JACATZ010000003">
    <property type="protein sequence ID" value="NWJ48137.1"/>
    <property type="molecule type" value="Genomic_DNA"/>
</dbReference>
<evidence type="ECO:0000256" key="1">
    <source>
        <dbReference type="ARBA" id="ARBA00001946"/>
    </source>
</evidence>
<dbReference type="AlphaFoldDB" id="A0A8T7M7L4"/>
<dbReference type="PROSITE" id="PS00723">
    <property type="entry name" value="POLYPRENYL_SYNTHASE_1"/>
    <property type="match status" value="1"/>
</dbReference>
<dbReference type="Pfam" id="PF00348">
    <property type="entry name" value="polyprenyl_synt"/>
    <property type="match status" value="1"/>
</dbReference>
<dbReference type="Gene3D" id="1.10.600.10">
    <property type="entry name" value="Farnesyl Diphosphate Synthase"/>
    <property type="match status" value="1"/>
</dbReference>
<evidence type="ECO:0000256" key="3">
    <source>
        <dbReference type="ARBA" id="ARBA00022679"/>
    </source>
</evidence>